<protein>
    <recommendedName>
        <fullName evidence="7">Spermidine/putrescine import ATP-binding protein PotA</fullName>
        <ecNumber evidence="7">7.6.2.11</ecNumber>
    </recommendedName>
</protein>
<feature type="domain" description="ABC transporter" evidence="8">
    <location>
        <begin position="5"/>
        <end position="235"/>
    </location>
</feature>
<dbReference type="OrthoDB" id="95612at2"/>
<keyword evidence="6 7" id="KW-0472">Membrane</keyword>
<dbReference type="PROSITE" id="PS00211">
    <property type="entry name" value="ABC_TRANSPORTER_1"/>
    <property type="match status" value="1"/>
</dbReference>
<sequence length="367" mass="42050">MKKNLEIKNVGKTFGKEEILKNINIEIKKGEFFSLLGPSGCGKTTLLRMIAGFIRPDKGAISINGEVIDHLNPNERNVNTVFQNYALFPNMTVFENVAFPLKIKKVSKEEIEKEVLKYLELVGLKEHKDKMPSNLSGGQKQRVSIARALISKPDVLLLDEPLSALDAKLRQKLLIELDTIHDEVGITFVFVTHDQEEALSVSDRIAVMNKGEVLQIGTPNEIYEMPANGFVADFIGETNFIEGKVTEVYDKYGYAENEELGRFKIELDKPVKVGDNVKLTLRPEKIKVDTEPRYTDNDNYKVIKGTVDEVIYTGFQSKLFIKIDGVNRIINAYDQHRKFLTEEELFEWKEKVYFYWHYEDAYLVEVN</sequence>
<proteinExistence type="inferred from homology"/>
<dbReference type="NCBIfam" id="TIGR01187">
    <property type="entry name" value="potA"/>
    <property type="match status" value="1"/>
</dbReference>
<dbReference type="InterPro" id="IPR003593">
    <property type="entry name" value="AAA+_ATPase"/>
</dbReference>
<name>A0A510JC95_9FUSO</name>
<evidence type="ECO:0000256" key="3">
    <source>
        <dbReference type="ARBA" id="ARBA00022741"/>
    </source>
</evidence>
<comment type="subunit">
    <text evidence="7">The complex is composed of two ATP-binding proteins (PotA), two transmembrane proteins (PotB and PotC) and a solute-binding protein (PotD).</text>
</comment>
<dbReference type="PANTHER" id="PTHR42781">
    <property type="entry name" value="SPERMIDINE/PUTRESCINE IMPORT ATP-BINDING PROTEIN POTA"/>
    <property type="match status" value="1"/>
</dbReference>
<keyword evidence="1 7" id="KW-0813">Transport</keyword>
<dbReference type="EMBL" id="AP019822">
    <property type="protein sequence ID" value="BBM36920.1"/>
    <property type="molecule type" value="Genomic_DNA"/>
</dbReference>
<keyword evidence="4 7" id="KW-0067">ATP-binding</keyword>
<keyword evidence="3 7" id="KW-0547">Nucleotide-binding</keyword>
<dbReference type="Pfam" id="PF08402">
    <property type="entry name" value="TOBE_2"/>
    <property type="match status" value="1"/>
</dbReference>
<dbReference type="InterPro" id="IPR050093">
    <property type="entry name" value="ABC_SmlMolc_Importer"/>
</dbReference>
<evidence type="ECO:0000313" key="9">
    <source>
        <dbReference type="EMBL" id="BBM36920.1"/>
    </source>
</evidence>
<comment type="catalytic activity">
    <reaction evidence="7">
        <text>ATP + H2O + polyamine-[polyamine-binding protein]Side 1 = ADP + phosphate + polyamineSide 2 + [polyamine-binding protein]Side 1.</text>
        <dbReference type="EC" id="7.6.2.11"/>
    </reaction>
</comment>
<dbReference type="InterPro" id="IPR013611">
    <property type="entry name" value="Transp-assoc_OB_typ2"/>
</dbReference>
<dbReference type="InterPro" id="IPR027417">
    <property type="entry name" value="P-loop_NTPase"/>
</dbReference>
<accession>A0A510JC95</accession>
<dbReference type="GO" id="GO:0015697">
    <property type="term" value="P:quaternary ammonium group transport"/>
    <property type="evidence" value="ECO:0007669"/>
    <property type="project" value="UniProtKB-ARBA"/>
</dbReference>
<evidence type="ECO:0000313" key="10">
    <source>
        <dbReference type="Proteomes" id="UP000321606"/>
    </source>
</evidence>
<dbReference type="SMART" id="SM00382">
    <property type="entry name" value="AAA"/>
    <property type="match status" value="1"/>
</dbReference>
<dbReference type="GO" id="GO:0015417">
    <property type="term" value="F:ABC-type polyamine transporter activity"/>
    <property type="evidence" value="ECO:0007669"/>
    <property type="project" value="UniProtKB-EC"/>
</dbReference>
<dbReference type="AlphaFoldDB" id="A0A510JC95"/>
<gene>
    <name evidence="7" type="primary">potA</name>
    <name evidence="9" type="ORF">JCM16774_1866</name>
</gene>
<comment type="function">
    <text evidence="7">Part of the ABC transporter complex PotABCD involved in spermidine/putrescine import. Responsible for energy coupling to the transport system.</text>
</comment>
<dbReference type="InterPro" id="IPR008995">
    <property type="entry name" value="Mo/tungstate-bd_C_term_dom"/>
</dbReference>
<evidence type="ECO:0000259" key="8">
    <source>
        <dbReference type="PROSITE" id="PS50893"/>
    </source>
</evidence>
<keyword evidence="2 7" id="KW-1003">Cell membrane</keyword>
<dbReference type="GO" id="GO:0005524">
    <property type="term" value="F:ATP binding"/>
    <property type="evidence" value="ECO:0007669"/>
    <property type="project" value="UniProtKB-KW"/>
</dbReference>
<dbReference type="InterPro" id="IPR005893">
    <property type="entry name" value="PotA-like"/>
</dbReference>
<dbReference type="SUPFAM" id="SSF52540">
    <property type="entry name" value="P-loop containing nucleoside triphosphate hydrolases"/>
    <property type="match status" value="1"/>
</dbReference>
<dbReference type="FunFam" id="3.40.50.300:FF:000425">
    <property type="entry name" value="Probable ABC transporter, ATP-binding subunit"/>
    <property type="match status" value="1"/>
</dbReference>
<dbReference type="InterPro" id="IPR017871">
    <property type="entry name" value="ABC_transporter-like_CS"/>
</dbReference>
<evidence type="ECO:0000256" key="7">
    <source>
        <dbReference type="RuleBase" id="RU364083"/>
    </source>
</evidence>
<dbReference type="Proteomes" id="UP000321606">
    <property type="component" value="Chromosome"/>
</dbReference>
<dbReference type="InterPro" id="IPR003439">
    <property type="entry name" value="ABC_transporter-like_ATP-bd"/>
</dbReference>
<dbReference type="PANTHER" id="PTHR42781:SF4">
    <property type="entry name" value="SPERMIDINE_PUTRESCINE IMPORT ATP-BINDING PROTEIN POTA"/>
    <property type="match status" value="1"/>
</dbReference>
<comment type="similarity">
    <text evidence="7">Belongs to the ABC transporter superfamily. Spermidine/putrescine importer (TC 3.A.1.11.1) family.</text>
</comment>
<dbReference type="EC" id="7.6.2.11" evidence="7"/>
<dbReference type="GO" id="GO:0043190">
    <property type="term" value="C:ATP-binding cassette (ABC) transporter complex"/>
    <property type="evidence" value="ECO:0007669"/>
    <property type="project" value="InterPro"/>
</dbReference>
<keyword evidence="5 7" id="KW-1278">Translocase</keyword>
<dbReference type="RefSeq" id="WP_026738099.1">
    <property type="nucleotide sequence ID" value="NZ_AP019822.1"/>
</dbReference>
<dbReference type="Gene3D" id="2.40.50.100">
    <property type="match status" value="1"/>
</dbReference>
<dbReference type="Pfam" id="PF00005">
    <property type="entry name" value="ABC_tran"/>
    <property type="match status" value="1"/>
</dbReference>
<dbReference type="PROSITE" id="PS50893">
    <property type="entry name" value="ABC_TRANSPORTER_2"/>
    <property type="match status" value="1"/>
</dbReference>
<dbReference type="KEGG" id="lgo:JCM16774_1866"/>
<evidence type="ECO:0000256" key="2">
    <source>
        <dbReference type="ARBA" id="ARBA00022475"/>
    </source>
</evidence>
<evidence type="ECO:0000256" key="1">
    <source>
        <dbReference type="ARBA" id="ARBA00022448"/>
    </source>
</evidence>
<evidence type="ECO:0000256" key="6">
    <source>
        <dbReference type="ARBA" id="ARBA00023136"/>
    </source>
</evidence>
<dbReference type="SUPFAM" id="SSF50331">
    <property type="entry name" value="MOP-like"/>
    <property type="match status" value="1"/>
</dbReference>
<evidence type="ECO:0000256" key="5">
    <source>
        <dbReference type="ARBA" id="ARBA00022967"/>
    </source>
</evidence>
<organism evidence="9 10">
    <name type="scientific">Pseudoleptotrichia goodfellowii</name>
    <dbReference type="NCBI Taxonomy" id="157692"/>
    <lineage>
        <taxon>Bacteria</taxon>
        <taxon>Fusobacteriati</taxon>
        <taxon>Fusobacteriota</taxon>
        <taxon>Fusobacteriia</taxon>
        <taxon>Fusobacteriales</taxon>
        <taxon>Leptotrichiaceae</taxon>
        <taxon>Pseudoleptotrichia</taxon>
    </lineage>
</organism>
<dbReference type="Gene3D" id="3.40.50.300">
    <property type="entry name" value="P-loop containing nucleotide triphosphate hydrolases"/>
    <property type="match status" value="1"/>
</dbReference>
<dbReference type="GO" id="GO:0016887">
    <property type="term" value="F:ATP hydrolysis activity"/>
    <property type="evidence" value="ECO:0007669"/>
    <property type="project" value="InterPro"/>
</dbReference>
<dbReference type="STRING" id="714315.GCA_000516535_01872"/>
<reference evidence="9 10" key="1">
    <citation type="submission" date="2019-07" db="EMBL/GenBank/DDBJ databases">
        <title>Complete Genome Sequence of Leptotrichia goodfellowii Strain JCM 16774.</title>
        <authorList>
            <person name="Watanabe S."/>
            <person name="Cui L."/>
        </authorList>
    </citation>
    <scope>NUCLEOTIDE SEQUENCE [LARGE SCALE GENOMIC DNA]</scope>
    <source>
        <strain evidence="9 10">JCM16774</strain>
    </source>
</reference>
<evidence type="ECO:0000256" key="4">
    <source>
        <dbReference type="ARBA" id="ARBA00022840"/>
    </source>
</evidence>